<dbReference type="PROSITE" id="PS00107">
    <property type="entry name" value="PROTEIN_KINASE_ATP"/>
    <property type="match status" value="1"/>
</dbReference>
<keyword evidence="11" id="KW-0325">Glycoprotein</keyword>
<feature type="chain" id="PRO_5042812864" description="Protein kinase domain-containing protein" evidence="13">
    <location>
        <begin position="22"/>
        <end position="597"/>
    </location>
</feature>
<evidence type="ECO:0000256" key="6">
    <source>
        <dbReference type="ARBA" id="ARBA00022741"/>
    </source>
</evidence>
<dbReference type="FunFam" id="1.10.510.10:FF:000590">
    <property type="entry name" value="PR5-like receptor kinase"/>
    <property type="match status" value="1"/>
</dbReference>
<evidence type="ECO:0000313" key="16">
    <source>
        <dbReference type="Proteomes" id="UP001324115"/>
    </source>
</evidence>
<evidence type="ECO:0000256" key="13">
    <source>
        <dbReference type="SAM" id="SignalP"/>
    </source>
</evidence>
<dbReference type="InterPro" id="IPR011009">
    <property type="entry name" value="Kinase-like_dom_sf"/>
</dbReference>
<feature type="signal peptide" evidence="13">
    <location>
        <begin position="1"/>
        <end position="21"/>
    </location>
</feature>
<evidence type="ECO:0000256" key="9">
    <source>
        <dbReference type="ARBA" id="ARBA00022989"/>
    </source>
</evidence>
<dbReference type="SUPFAM" id="SSF56112">
    <property type="entry name" value="Protein kinase-like (PK-like)"/>
    <property type="match status" value="1"/>
</dbReference>
<accession>A0AAN7G6K1</accession>
<evidence type="ECO:0000256" key="8">
    <source>
        <dbReference type="ARBA" id="ARBA00022840"/>
    </source>
</evidence>
<reference evidence="15 16" key="1">
    <citation type="journal article" date="2023" name="G3 (Bethesda)">
        <title>A haplotype-resolved chromosome-scale genome for Quercus rubra L. provides insights into the genetics of adaptive traits for red oak species.</title>
        <authorList>
            <person name="Kapoor B."/>
            <person name="Jenkins J."/>
            <person name="Schmutz J."/>
            <person name="Zhebentyayeva T."/>
            <person name="Kuelheim C."/>
            <person name="Coggeshall M."/>
            <person name="Heim C."/>
            <person name="Lasky J.R."/>
            <person name="Leites L."/>
            <person name="Islam-Faridi N."/>
            <person name="Romero-Severson J."/>
            <person name="DeLeo V.L."/>
            <person name="Lucas S.M."/>
            <person name="Lazic D."/>
            <person name="Gailing O."/>
            <person name="Carlson J."/>
            <person name="Staton M."/>
        </authorList>
    </citation>
    <scope>NUCLEOTIDE SEQUENCE [LARGE SCALE GENOMIC DNA]</scope>
    <source>
        <strain evidence="15">Pseudo-F2</strain>
    </source>
</reference>
<evidence type="ECO:0000313" key="15">
    <source>
        <dbReference type="EMBL" id="KAK4608002.1"/>
    </source>
</evidence>
<dbReference type="Proteomes" id="UP001324115">
    <property type="component" value="Unassembled WGS sequence"/>
</dbReference>
<feature type="binding site" evidence="12">
    <location>
        <position position="323"/>
    </location>
    <ligand>
        <name>ATP</name>
        <dbReference type="ChEBI" id="CHEBI:30616"/>
    </ligand>
</feature>
<comment type="subcellular location">
    <subcellularLocation>
        <location evidence="1">Membrane</location>
        <topology evidence="1">Single-pass type I membrane protein</topology>
    </subcellularLocation>
</comment>
<dbReference type="Pfam" id="PF00069">
    <property type="entry name" value="Pkinase"/>
    <property type="match status" value="1"/>
</dbReference>
<evidence type="ECO:0000256" key="1">
    <source>
        <dbReference type="ARBA" id="ARBA00004479"/>
    </source>
</evidence>
<keyword evidence="6 12" id="KW-0547">Nucleotide-binding</keyword>
<dbReference type="Gene3D" id="3.30.200.20">
    <property type="entry name" value="Phosphorylase Kinase, domain 1"/>
    <property type="match status" value="1"/>
</dbReference>
<keyword evidence="3" id="KW-0808">Transferase</keyword>
<sequence>MASVSLFVVFVLSHLVLLHSAEEVKLENPHCWPFQCGKLGNISFPFTDIPPPPPFCGMQVKCDQTPKHLPQGDWWNERRYEVISISYYTNATKYIRVKDHWLLKYPNSKECHYLINFALPPDTPFISFKLATPNQTLFKCNRDSPITSPRNFKNMTCEDYNIFYSPSNETSQSLSSVCSTIQLPLNETSHEDDLKIIAEFDLELHVSDDCIRCHDEEGKENKNNKVVIPLAISFAGTGVLMVIIYCSWRKLSSIKSINFWKKENVTHQRVKAFLRNHGPLAVRRYNYSDIKTMTKSFNDKLGQGGYGSVYKGKLQDGSFVAVKVLNNSKGNGEEFINEVATISKTFHVNIVTLKGFCFEGSKRALIYEFMPNGSLEKFIYKGNPSSSNHQLGWETLYKIAIGIARGLEYLHRGCNTRIYHFDIKPHNILLDEDFCPKISDFGLAKICPRENSIISMVGARGTTEYIAPEVFCRNFRGISHKSDVYSYGMMVLEMVGGQKNIDASVDFTSEIYFPHWIYKRLELNEELGLLGLLNEGDEDNARKMIIVSLWCIQIDPSNRPSISRVVEMLEGSPNSLQIPPKPFLFSPPRRSPTSLQL</sequence>
<evidence type="ECO:0000259" key="14">
    <source>
        <dbReference type="PROSITE" id="PS50011"/>
    </source>
</evidence>
<keyword evidence="5 13" id="KW-0732">Signal</keyword>
<name>A0AAN7G6K1_QUERU</name>
<evidence type="ECO:0000256" key="7">
    <source>
        <dbReference type="ARBA" id="ARBA00022777"/>
    </source>
</evidence>
<dbReference type="InterPro" id="IPR000719">
    <property type="entry name" value="Prot_kinase_dom"/>
</dbReference>
<protein>
    <recommendedName>
        <fullName evidence="14">Protein kinase domain-containing protein</fullName>
    </recommendedName>
</protein>
<dbReference type="GO" id="GO:0016020">
    <property type="term" value="C:membrane"/>
    <property type="evidence" value="ECO:0007669"/>
    <property type="project" value="UniProtKB-SubCell"/>
</dbReference>
<keyword evidence="16" id="KW-1185">Reference proteome</keyword>
<dbReference type="GO" id="GO:0005524">
    <property type="term" value="F:ATP binding"/>
    <property type="evidence" value="ECO:0007669"/>
    <property type="project" value="UniProtKB-UniRule"/>
</dbReference>
<comment type="caution">
    <text evidence="15">The sequence shown here is derived from an EMBL/GenBank/DDBJ whole genome shotgun (WGS) entry which is preliminary data.</text>
</comment>
<dbReference type="InterPro" id="IPR017441">
    <property type="entry name" value="Protein_kinase_ATP_BS"/>
</dbReference>
<evidence type="ECO:0000256" key="5">
    <source>
        <dbReference type="ARBA" id="ARBA00022729"/>
    </source>
</evidence>
<keyword evidence="4" id="KW-0812">Transmembrane</keyword>
<dbReference type="FunFam" id="3.30.200.20:FF:000178">
    <property type="entry name" value="serine/threonine-protein kinase PBS1-like"/>
    <property type="match status" value="1"/>
</dbReference>
<evidence type="ECO:0000256" key="2">
    <source>
        <dbReference type="ARBA" id="ARBA00022527"/>
    </source>
</evidence>
<evidence type="ECO:0000256" key="3">
    <source>
        <dbReference type="ARBA" id="ARBA00022679"/>
    </source>
</evidence>
<dbReference type="AlphaFoldDB" id="A0AAN7G6K1"/>
<dbReference type="SMART" id="SM00220">
    <property type="entry name" value="S_TKc"/>
    <property type="match status" value="1"/>
</dbReference>
<proteinExistence type="predicted"/>
<keyword evidence="7" id="KW-0418">Kinase</keyword>
<evidence type="ECO:0000256" key="12">
    <source>
        <dbReference type="PROSITE-ProRule" id="PRU10141"/>
    </source>
</evidence>
<keyword evidence="8 12" id="KW-0067">ATP-binding</keyword>
<gene>
    <name evidence="15" type="ORF">RGQ29_001718</name>
</gene>
<dbReference type="PROSITE" id="PS00108">
    <property type="entry name" value="PROTEIN_KINASE_ST"/>
    <property type="match status" value="1"/>
</dbReference>
<dbReference type="Gene3D" id="1.10.510.10">
    <property type="entry name" value="Transferase(Phosphotransferase) domain 1"/>
    <property type="match status" value="1"/>
</dbReference>
<keyword evidence="9" id="KW-1133">Transmembrane helix</keyword>
<evidence type="ECO:0000256" key="11">
    <source>
        <dbReference type="ARBA" id="ARBA00023180"/>
    </source>
</evidence>
<keyword evidence="2" id="KW-0723">Serine/threonine-protein kinase</keyword>
<feature type="domain" description="Protein kinase" evidence="14">
    <location>
        <begin position="295"/>
        <end position="584"/>
    </location>
</feature>
<keyword evidence="10" id="KW-0472">Membrane</keyword>
<dbReference type="EMBL" id="JAXUIC010000001">
    <property type="protein sequence ID" value="KAK4608002.1"/>
    <property type="molecule type" value="Genomic_DNA"/>
</dbReference>
<evidence type="ECO:0000256" key="4">
    <source>
        <dbReference type="ARBA" id="ARBA00022692"/>
    </source>
</evidence>
<dbReference type="InterPro" id="IPR045874">
    <property type="entry name" value="LRK10/LRL21-25-like"/>
</dbReference>
<dbReference type="InterPro" id="IPR008271">
    <property type="entry name" value="Ser/Thr_kinase_AS"/>
</dbReference>
<evidence type="ECO:0000256" key="10">
    <source>
        <dbReference type="ARBA" id="ARBA00023136"/>
    </source>
</evidence>
<organism evidence="15 16">
    <name type="scientific">Quercus rubra</name>
    <name type="common">Northern red oak</name>
    <name type="synonym">Quercus borealis</name>
    <dbReference type="NCBI Taxonomy" id="3512"/>
    <lineage>
        <taxon>Eukaryota</taxon>
        <taxon>Viridiplantae</taxon>
        <taxon>Streptophyta</taxon>
        <taxon>Embryophyta</taxon>
        <taxon>Tracheophyta</taxon>
        <taxon>Spermatophyta</taxon>
        <taxon>Magnoliopsida</taxon>
        <taxon>eudicotyledons</taxon>
        <taxon>Gunneridae</taxon>
        <taxon>Pentapetalae</taxon>
        <taxon>rosids</taxon>
        <taxon>fabids</taxon>
        <taxon>Fagales</taxon>
        <taxon>Fagaceae</taxon>
        <taxon>Quercus</taxon>
    </lineage>
</organism>
<dbReference type="PANTHER" id="PTHR27009">
    <property type="entry name" value="RUST RESISTANCE KINASE LR10-RELATED"/>
    <property type="match status" value="1"/>
</dbReference>
<dbReference type="GO" id="GO:0004674">
    <property type="term" value="F:protein serine/threonine kinase activity"/>
    <property type="evidence" value="ECO:0007669"/>
    <property type="project" value="UniProtKB-KW"/>
</dbReference>
<dbReference type="PROSITE" id="PS50011">
    <property type="entry name" value="PROTEIN_KINASE_DOM"/>
    <property type="match status" value="1"/>
</dbReference>